<evidence type="ECO:0000313" key="1">
    <source>
        <dbReference type="EMBL" id="QTE04016.1"/>
    </source>
</evidence>
<dbReference type="EMBL" id="MW046575">
    <property type="protein sequence ID" value="QTE04016.1"/>
    <property type="molecule type" value="Genomic_DNA"/>
</dbReference>
<accession>A0A8A4XE84</accession>
<protein>
    <submittedName>
        <fullName evidence="1">Capsid protein</fullName>
    </submittedName>
</protein>
<name>A0A8A4XE84_9VIRU</name>
<proteinExistence type="predicted"/>
<reference evidence="1" key="1">
    <citation type="submission" date="2020-09" db="EMBL/GenBank/DDBJ databases">
        <title>Parvovirus dark matter in the feces of wild birds.</title>
        <authorList>
            <person name="Dai Z."/>
            <person name="Yang S."/>
            <person name="Zhang W."/>
        </authorList>
    </citation>
    <scope>NUCLEOTIDE SEQUENCE</scope>
    <source>
        <strain evidence="1">Bls219par05</strain>
    </source>
</reference>
<organism evidence="1">
    <name type="scientific">Cygnus atratus Chaphamaparvovirus</name>
    <dbReference type="NCBI Taxonomy" id="2794485"/>
    <lineage>
        <taxon>Viruses</taxon>
        <taxon>Monodnaviria</taxon>
        <taxon>Shotokuvirae</taxon>
        <taxon>Cossaviricota</taxon>
        <taxon>Quintoviricetes</taxon>
        <taxon>Piccovirales</taxon>
        <taxon>Parvoviridae</taxon>
        <taxon>Hamaparvovirinae</taxon>
        <taxon>Chaphamaparvovirus</taxon>
    </lineage>
</organism>
<sequence>MTETIAFQNVYMTYIDNNPYKYPSIDVETIVEGTNLQSKYIETGWHIIPNFLFRHALIPRQWASLVTNCESYAVKEIKGVIYNPIPITTNLSLQRINTFSAFNNCTYALTYSDNKYETSWFPWYDLARNQQLHLAHREGLIWYGDQQEASEPQYGAKRYQWPVYVWHKPRMRTAIDNVWSQGKLGQAGVWDTDATIPGEEDRPKQALPGGIFWDPFNCPDEIGELRAGKNSISFNWKPADIDANKFFNLDMLASFAEWTTDGPFCGEGRPGQFKRTLAMDPDTACTFGLAEKMVTTGTDNVTNYDDYTIPNMYNMPIMPTKWFWHEIGKSIVDTAEESEVSGSKWTHYKLWRKADKYWPGTEWESAKYPPEQWFCKGIPLYDSQNEHIKTTTQVSFQITLVLEGKKRRSAYFAPTHGPWSGDQLYYHTNKRGIFQTAAVRYKTGGARRTWQNIQASWKISNQNPAQTNRENLQQHPRLDPYLWGDRAVTTLTQACYNAQHRPVGISDGSGHNKTIEPEAIKVTWSRDTDSTTIHMDTSEPTVRSKKTLFSFK</sequence>